<organism evidence="2">
    <name type="scientific">viral metagenome</name>
    <dbReference type="NCBI Taxonomy" id="1070528"/>
    <lineage>
        <taxon>unclassified sequences</taxon>
        <taxon>metagenomes</taxon>
        <taxon>organismal metagenomes</taxon>
    </lineage>
</organism>
<feature type="region of interest" description="Disordered" evidence="1">
    <location>
        <begin position="42"/>
        <end position="78"/>
    </location>
</feature>
<protein>
    <submittedName>
        <fullName evidence="2">Uncharacterized protein</fullName>
    </submittedName>
</protein>
<evidence type="ECO:0000256" key="1">
    <source>
        <dbReference type="SAM" id="MobiDB-lite"/>
    </source>
</evidence>
<dbReference type="AlphaFoldDB" id="A0A6C0LMG9"/>
<reference evidence="2" key="1">
    <citation type="journal article" date="2020" name="Nature">
        <title>Giant virus diversity and host interactions through global metagenomics.</title>
        <authorList>
            <person name="Schulz F."/>
            <person name="Roux S."/>
            <person name="Paez-Espino D."/>
            <person name="Jungbluth S."/>
            <person name="Walsh D.A."/>
            <person name="Denef V.J."/>
            <person name="McMahon K.D."/>
            <person name="Konstantinidis K.T."/>
            <person name="Eloe-Fadrosh E.A."/>
            <person name="Kyrpides N.C."/>
            <person name="Woyke T."/>
        </authorList>
    </citation>
    <scope>NUCLEOTIDE SEQUENCE</scope>
    <source>
        <strain evidence="2">GVMAG-M-3300027963-9</strain>
    </source>
</reference>
<dbReference type="EMBL" id="MN740536">
    <property type="protein sequence ID" value="QHU32126.1"/>
    <property type="molecule type" value="Genomic_DNA"/>
</dbReference>
<name>A0A6C0LMG9_9ZZZZ</name>
<sequence>MPSPRCAPFITAAGVFNSQLALNKLTTAQRGECDLEARLALQAKKHSPYAQAQGGRRTRKNRKNRKGRKGGKSRRNRH</sequence>
<evidence type="ECO:0000313" key="2">
    <source>
        <dbReference type="EMBL" id="QHU32126.1"/>
    </source>
</evidence>
<feature type="compositionally biased region" description="Basic residues" evidence="1">
    <location>
        <begin position="56"/>
        <end position="78"/>
    </location>
</feature>
<accession>A0A6C0LMG9</accession>
<proteinExistence type="predicted"/>